<protein>
    <recommendedName>
        <fullName evidence="1">Lipocalin-like domain-containing protein</fullName>
    </recommendedName>
</protein>
<feature type="domain" description="Lipocalin-like" evidence="1">
    <location>
        <begin position="10"/>
        <end position="53"/>
    </location>
</feature>
<name>A0A1E3SNJ7_MYCIE</name>
<dbReference type="Proteomes" id="UP000192739">
    <property type="component" value="Unassembled WGS sequence"/>
</dbReference>
<proteinExistence type="predicted"/>
<evidence type="ECO:0000313" key="2">
    <source>
        <dbReference type="EMBL" id="ORB02415.1"/>
    </source>
</evidence>
<dbReference type="RefSeq" id="WP_069417434.1">
    <property type="nucleotide sequence ID" value="NZ_CBCRZH010000036.1"/>
</dbReference>
<dbReference type="InterPro" id="IPR024311">
    <property type="entry name" value="Lipocalin-like"/>
</dbReference>
<comment type="caution">
    <text evidence="2">The sequence shown here is derived from an EMBL/GenBank/DDBJ whole genome shotgun (WGS) entry which is preliminary data.</text>
</comment>
<dbReference type="EMBL" id="MVHT01000044">
    <property type="protein sequence ID" value="ORB02415.1"/>
    <property type="molecule type" value="Genomic_DNA"/>
</dbReference>
<reference evidence="2 3" key="1">
    <citation type="submission" date="2017-02" db="EMBL/GenBank/DDBJ databases">
        <title>The new phylogeny of genus Mycobacterium.</title>
        <authorList>
            <person name="Tortoli E."/>
            <person name="Trovato A."/>
            <person name="Cirillo D.M."/>
        </authorList>
    </citation>
    <scope>NUCLEOTIDE SEQUENCE [LARGE SCALE GENOMIC DNA]</scope>
    <source>
        <strain evidence="2 3">DSM 44049</strain>
    </source>
</reference>
<feature type="domain" description="Lipocalin-like" evidence="1">
    <location>
        <begin position="57"/>
        <end position="125"/>
    </location>
</feature>
<sequence>MSDLRQALLGGWWLESFVTRNEETGEQRNTFGEHPRGLILYTADGHMSAQLTPGPGAEYISYGGRFDVDESAGTVRHDVAIATMPELLQQPLFRRARIDGDRLTLSASTTSASGTRLHSTLVWRRRTDR</sequence>
<gene>
    <name evidence="2" type="ORF">BST27_16310</name>
</gene>
<evidence type="ECO:0000313" key="3">
    <source>
        <dbReference type="Proteomes" id="UP000192739"/>
    </source>
</evidence>
<dbReference type="AlphaFoldDB" id="A0A1E3SNJ7"/>
<accession>A0A1E3SNJ7</accession>
<dbReference type="OrthoDB" id="118834at2"/>
<evidence type="ECO:0000259" key="1">
    <source>
        <dbReference type="Pfam" id="PF13924"/>
    </source>
</evidence>
<organism evidence="2 3">
    <name type="scientific">Mycobacterium intermedium</name>
    <dbReference type="NCBI Taxonomy" id="28445"/>
    <lineage>
        <taxon>Bacteria</taxon>
        <taxon>Bacillati</taxon>
        <taxon>Actinomycetota</taxon>
        <taxon>Actinomycetes</taxon>
        <taxon>Mycobacteriales</taxon>
        <taxon>Mycobacteriaceae</taxon>
        <taxon>Mycobacterium</taxon>
        <taxon>Mycobacterium simiae complex</taxon>
    </lineage>
</organism>
<keyword evidence="3" id="KW-1185">Reference proteome</keyword>
<dbReference type="Pfam" id="PF13924">
    <property type="entry name" value="Lipocalin_5"/>
    <property type="match status" value="2"/>
</dbReference>
<dbReference type="STRING" id="28445.BHQ20_01120"/>